<dbReference type="GO" id="GO:0047480">
    <property type="term" value="F:UDP-N-acetylmuramoyl-tripeptide-D-alanyl-D-alanine ligase activity"/>
    <property type="evidence" value="ECO:0007669"/>
    <property type="project" value="UniProtKB-EC"/>
</dbReference>
<evidence type="ECO:0000313" key="5">
    <source>
        <dbReference type="EMBL" id="RYC74553.1"/>
    </source>
</evidence>
<accession>A0ABY0FLD9</accession>
<proteinExistence type="predicted"/>
<feature type="domain" description="Mur ligase C-terminal" evidence="4">
    <location>
        <begin position="262"/>
        <end position="385"/>
    </location>
</feature>
<dbReference type="Gene3D" id="3.90.190.20">
    <property type="entry name" value="Mur ligase, C-terminal domain"/>
    <property type="match status" value="1"/>
</dbReference>
<evidence type="ECO:0000313" key="6">
    <source>
        <dbReference type="Proteomes" id="UP001191019"/>
    </source>
</evidence>
<dbReference type="EC" id="6.3.2.10" evidence="5"/>
<dbReference type="SUPFAM" id="SSF53623">
    <property type="entry name" value="MurD-like peptide ligases, catalytic domain"/>
    <property type="match status" value="1"/>
</dbReference>
<dbReference type="SUPFAM" id="SSF53244">
    <property type="entry name" value="MurD-like peptide ligases, peptide-binding domain"/>
    <property type="match status" value="1"/>
</dbReference>
<keyword evidence="1 5" id="KW-0436">Ligase</keyword>
<keyword evidence="3" id="KW-0067">ATP-binding</keyword>
<dbReference type="EMBL" id="PRLM01000006">
    <property type="protein sequence ID" value="RYC74553.1"/>
    <property type="molecule type" value="Genomic_DNA"/>
</dbReference>
<sequence>MTVAKLKKRFYFVAAKYFRHFADRALQRWKPRVIAITGSAGKTTMLHLMEHEMGEKAHYSHDANSAFGVSFDILGLKGVRGSKLRWVHLFLAAPLKSLFYRHKEKFYVVEIDGERPHEAEFLAKWLKPEITIWVSIGRSHAIQFEKEVEEGKFKSLDEAITAEFATLPQNTTKLVYIDATSRLMKTATRDIKAKVVPIKKTEIKKYVVYPDSTDFTYGDTTFHFNHPEPKDIAFNLLVLQDLMKYLKMPFKSDFSDITIAPGRCSYFKGKNGLEIVDSSYNAHMISMASILDMARRMHADHKWLVIGDIVDQGSTESEEHKKLAQLIADVEPEKVILVGRRTKKYTAPELKKLGVSAVATLDPRKALEYIEKRAKGRETLIFKGSQYLEWIIEKLLADPKDAKKLCRREKAAVQRRKSWGLDS</sequence>
<comment type="caution">
    <text evidence="5">The sequence shown here is derived from an EMBL/GenBank/DDBJ whole genome shotgun (WGS) entry which is preliminary data.</text>
</comment>
<keyword evidence="6" id="KW-1185">Reference proteome</keyword>
<reference evidence="5 6" key="1">
    <citation type="journal article" date="2018" name="bioRxiv">
        <title>Evidence of independent acquisition and adaption of ultra-small bacteria to human hosts across the highly diverse yet reduced genomes of the phylum Saccharibacteria.</title>
        <authorList>
            <person name="McLean J.S."/>
            <person name="Bor B."/>
            <person name="To T.T."/>
            <person name="Liu Q."/>
            <person name="Kearns K.A."/>
            <person name="Solden L.M."/>
            <person name="Wrighton K.C."/>
            <person name="He X."/>
            <person name="Shi W."/>
        </authorList>
    </citation>
    <scope>NUCLEOTIDE SEQUENCE [LARGE SCALE GENOMIC DNA]</scope>
    <source>
        <strain evidence="5 6">TM7_G3_2_Rum_HOT_351B</strain>
    </source>
</reference>
<evidence type="ECO:0000256" key="2">
    <source>
        <dbReference type="ARBA" id="ARBA00022741"/>
    </source>
</evidence>
<evidence type="ECO:0000259" key="4">
    <source>
        <dbReference type="Pfam" id="PF02875"/>
    </source>
</evidence>
<dbReference type="PANTHER" id="PTHR43024">
    <property type="entry name" value="UDP-N-ACETYLMURAMOYL-TRIPEPTIDE--D-ALANYL-D-ALANINE LIGASE"/>
    <property type="match status" value="1"/>
</dbReference>
<dbReference type="InterPro" id="IPR036565">
    <property type="entry name" value="Mur-like_cat_sf"/>
</dbReference>
<dbReference type="Gene3D" id="3.40.1190.10">
    <property type="entry name" value="Mur-like, catalytic domain"/>
    <property type="match status" value="1"/>
</dbReference>
<keyword evidence="2" id="KW-0547">Nucleotide-binding</keyword>
<dbReference type="InterPro" id="IPR036615">
    <property type="entry name" value="Mur_ligase_C_dom_sf"/>
</dbReference>
<dbReference type="InterPro" id="IPR051046">
    <property type="entry name" value="MurCDEF_CellWall_CoF430Synth"/>
</dbReference>
<dbReference type="Proteomes" id="UP001191019">
    <property type="component" value="Unassembled WGS sequence"/>
</dbReference>
<dbReference type="InterPro" id="IPR004101">
    <property type="entry name" value="Mur_ligase_C"/>
</dbReference>
<dbReference type="PANTHER" id="PTHR43024:SF1">
    <property type="entry name" value="UDP-N-ACETYLMURAMOYL-TRIPEPTIDE--D-ALANYL-D-ALANINE LIGASE"/>
    <property type="match status" value="1"/>
</dbReference>
<evidence type="ECO:0000256" key="1">
    <source>
        <dbReference type="ARBA" id="ARBA00022598"/>
    </source>
</evidence>
<dbReference type="RefSeq" id="WP_129735432.1">
    <property type="nucleotide sequence ID" value="NZ_PRLM01000006.1"/>
</dbReference>
<dbReference type="Pfam" id="PF02875">
    <property type="entry name" value="Mur_ligase_C"/>
    <property type="match status" value="1"/>
</dbReference>
<protein>
    <submittedName>
        <fullName evidence="5">UDP-N-acetylmuramoyl-tripeptide--D-alanyl-D-alanine ligase</fullName>
        <ecNumber evidence="5">6.3.2.10</ecNumber>
    </submittedName>
</protein>
<evidence type="ECO:0000256" key="3">
    <source>
        <dbReference type="ARBA" id="ARBA00022840"/>
    </source>
</evidence>
<organism evidence="5 6">
    <name type="scientific">Candidatus Nanosyncoccus alces</name>
    <dbReference type="NCBI Taxonomy" id="2171997"/>
    <lineage>
        <taxon>Bacteria</taxon>
        <taxon>Candidatus Saccharimonadota</taxon>
        <taxon>Candidatus Nanosyncoccalia</taxon>
        <taxon>Candidatus Nanosyncoccales</taxon>
        <taxon>Candidatus Nanosyncoccaceae</taxon>
        <taxon>Candidatus Nanosyncoccus</taxon>
    </lineage>
</organism>
<gene>
    <name evidence="5" type="primary">murF</name>
    <name evidence="5" type="ORF">G3RUM_00710</name>
</gene>
<name>A0ABY0FLD9_9BACT</name>
<reference evidence="5 6" key="2">
    <citation type="journal article" date="2020" name="Cell Rep.">
        <title>Acquisition and Adaptation of Ultra-small Parasitic Reduced Genome Bacteria to Mammalian Hosts.</title>
        <authorList>
            <person name="McLean J.S."/>
            <person name="Bor B."/>
            <person name="Kerns K.A."/>
            <person name="Liu Q."/>
            <person name="To T.T."/>
            <person name="Solden L."/>
            <person name="Hendrickson E.L."/>
            <person name="Wrighton K."/>
            <person name="Shi W."/>
            <person name="He X."/>
        </authorList>
    </citation>
    <scope>NUCLEOTIDE SEQUENCE [LARGE SCALE GENOMIC DNA]</scope>
    <source>
        <strain evidence="5 6">TM7_G3_2_Rum_HOT_351B</strain>
    </source>
</reference>